<dbReference type="PANTHER" id="PTHR30146:SF109">
    <property type="entry name" value="HTH-TYPE TRANSCRIPTIONAL REGULATOR GALS"/>
    <property type="match status" value="1"/>
</dbReference>
<dbReference type="Gene3D" id="3.40.50.2300">
    <property type="match status" value="2"/>
</dbReference>
<name>A0ABT2GD44_9MICO</name>
<dbReference type="Proteomes" id="UP001165580">
    <property type="component" value="Unassembled WGS sequence"/>
</dbReference>
<reference evidence="5" key="1">
    <citation type="submission" date="2022-08" db="EMBL/GenBank/DDBJ databases">
        <authorList>
            <person name="Deng Y."/>
            <person name="Han X.-F."/>
            <person name="Zhang Y.-Q."/>
        </authorList>
    </citation>
    <scope>NUCLEOTIDE SEQUENCE</scope>
    <source>
        <strain evidence="5">CPCC 205716</strain>
    </source>
</reference>
<dbReference type="InterPro" id="IPR010982">
    <property type="entry name" value="Lambda_DNA-bd_dom_sf"/>
</dbReference>
<evidence type="ECO:0000313" key="5">
    <source>
        <dbReference type="EMBL" id="MCS5714117.1"/>
    </source>
</evidence>
<evidence type="ECO:0000259" key="4">
    <source>
        <dbReference type="PROSITE" id="PS50932"/>
    </source>
</evidence>
<dbReference type="PANTHER" id="PTHR30146">
    <property type="entry name" value="LACI-RELATED TRANSCRIPTIONAL REPRESSOR"/>
    <property type="match status" value="1"/>
</dbReference>
<keyword evidence="3" id="KW-0804">Transcription</keyword>
<organism evidence="5 6">
    <name type="scientific">Herbiconiux gentiana</name>
    <dbReference type="NCBI Taxonomy" id="2970912"/>
    <lineage>
        <taxon>Bacteria</taxon>
        <taxon>Bacillati</taxon>
        <taxon>Actinomycetota</taxon>
        <taxon>Actinomycetes</taxon>
        <taxon>Micrococcales</taxon>
        <taxon>Microbacteriaceae</taxon>
        <taxon>Herbiconiux</taxon>
    </lineage>
</organism>
<proteinExistence type="predicted"/>
<dbReference type="Gene3D" id="1.10.260.40">
    <property type="entry name" value="lambda repressor-like DNA-binding domains"/>
    <property type="match status" value="1"/>
</dbReference>
<protein>
    <submittedName>
        <fullName evidence="5">LacI family transcriptional regulator</fullName>
    </submittedName>
</protein>
<dbReference type="SUPFAM" id="SSF53822">
    <property type="entry name" value="Periplasmic binding protein-like I"/>
    <property type="match status" value="1"/>
</dbReference>
<keyword evidence="2" id="KW-0238">DNA-binding</keyword>
<dbReference type="PROSITE" id="PS50932">
    <property type="entry name" value="HTH_LACI_2"/>
    <property type="match status" value="1"/>
</dbReference>
<dbReference type="SMART" id="SM00354">
    <property type="entry name" value="HTH_LACI"/>
    <property type="match status" value="1"/>
</dbReference>
<dbReference type="PROSITE" id="PS00356">
    <property type="entry name" value="HTH_LACI_1"/>
    <property type="match status" value="1"/>
</dbReference>
<dbReference type="EMBL" id="JANTEZ010000002">
    <property type="protein sequence ID" value="MCS5714117.1"/>
    <property type="molecule type" value="Genomic_DNA"/>
</dbReference>
<evidence type="ECO:0000256" key="1">
    <source>
        <dbReference type="ARBA" id="ARBA00023015"/>
    </source>
</evidence>
<dbReference type="InterPro" id="IPR000843">
    <property type="entry name" value="HTH_LacI"/>
</dbReference>
<feature type="domain" description="HTH lacI-type" evidence="4">
    <location>
        <begin position="12"/>
        <end position="66"/>
    </location>
</feature>
<dbReference type="CDD" id="cd06267">
    <property type="entry name" value="PBP1_LacI_sugar_binding-like"/>
    <property type="match status" value="1"/>
</dbReference>
<dbReference type="InterPro" id="IPR046335">
    <property type="entry name" value="LacI/GalR-like_sensor"/>
</dbReference>
<comment type="caution">
    <text evidence="5">The sequence shown here is derived from an EMBL/GenBank/DDBJ whole genome shotgun (WGS) entry which is preliminary data.</text>
</comment>
<keyword evidence="6" id="KW-1185">Reference proteome</keyword>
<accession>A0ABT2GD44</accession>
<dbReference type="InterPro" id="IPR028082">
    <property type="entry name" value="Peripla_BP_I"/>
</dbReference>
<dbReference type="Pfam" id="PF13377">
    <property type="entry name" value="Peripla_BP_3"/>
    <property type="match status" value="1"/>
</dbReference>
<evidence type="ECO:0000256" key="3">
    <source>
        <dbReference type="ARBA" id="ARBA00023163"/>
    </source>
</evidence>
<sequence>MTSSPPAPGRRPTIDDVAAEAGVSRGTVSRALNGNHWVSPDAQRAVEAAVKKTGYRVNAYARGLRRRRAGSVAFLLGEDLDQMFADPNFATLMRGASESLAASGLSMVLLLAGSAEEQARALDFIGTGQIDGVMFVSWHHDLSVLADLNRAGVPTIFCGTPEAGTSTTGYVSADDFDGSVQMVQHLLSRGRTRIAMIAPPSDAVGGNLRLEGYLKALGPGADESLVVHGDYSRESGRRAMLELLSAHPEIDAVFAANDLMAAGAIEAAQSLGKEVPRDIAVGGFDDSAAAVSITPAITTMRQPFRRITNEMTRLLLQQIDGEPPAHMTLRTELVVREST</sequence>
<evidence type="ECO:0000256" key="2">
    <source>
        <dbReference type="ARBA" id="ARBA00023125"/>
    </source>
</evidence>
<dbReference type="RefSeq" id="WP_259485645.1">
    <property type="nucleotide sequence ID" value="NZ_JANTEZ010000002.1"/>
</dbReference>
<gene>
    <name evidence="5" type="ORF">NVV95_06070</name>
</gene>
<dbReference type="Pfam" id="PF00356">
    <property type="entry name" value="LacI"/>
    <property type="match status" value="1"/>
</dbReference>
<dbReference type="SUPFAM" id="SSF47413">
    <property type="entry name" value="lambda repressor-like DNA-binding domains"/>
    <property type="match status" value="1"/>
</dbReference>
<keyword evidence="1" id="KW-0805">Transcription regulation</keyword>
<dbReference type="CDD" id="cd01392">
    <property type="entry name" value="HTH_LacI"/>
    <property type="match status" value="1"/>
</dbReference>
<evidence type="ECO:0000313" key="6">
    <source>
        <dbReference type="Proteomes" id="UP001165580"/>
    </source>
</evidence>